<dbReference type="InterPro" id="IPR029065">
    <property type="entry name" value="Enolase_C-like"/>
</dbReference>
<dbReference type="SUPFAM" id="SSF51604">
    <property type="entry name" value="Enolase C-terminal domain-like"/>
    <property type="match status" value="1"/>
</dbReference>
<accession>A0A368VWK4</accession>
<evidence type="ECO:0000256" key="1">
    <source>
        <dbReference type="ARBA" id="ARBA00001946"/>
    </source>
</evidence>
<evidence type="ECO:0000259" key="4">
    <source>
        <dbReference type="SMART" id="SM00922"/>
    </source>
</evidence>
<name>A0A368VWK4_9ACTN</name>
<feature type="domain" description="Mandelate racemase/muconate lactonizing enzyme C-terminal" evidence="4">
    <location>
        <begin position="150"/>
        <end position="246"/>
    </location>
</feature>
<dbReference type="Gene3D" id="3.30.390.10">
    <property type="entry name" value="Enolase-like, N-terminal domain"/>
    <property type="match status" value="1"/>
</dbReference>
<dbReference type="CDD" id="cd03328">
    <property type="entry name" value="MR_like_3"/>
    <property type="match status" value="1"/>
</dbReference>
<dbReference type="Pfam" id="PF13378">
    <property type="entry name" value="MR_MLE_C"/>
    <property type="match status" value="1"/>
</dbReference>
<dbReference type="InterPro" id="IPR046945">
    <property type="entry name" value="RHMD-like"/>
</dbReference>
<dbReference type="InterPro" id="IPR013342">
    <property type="entry name" value="Mandelate_racemase_C"/>
</dbReference>
<proteinExistence type="predicted"/>
<dbReference type="InterPro" id="IPR013341">
    <property type="entry name" value="Mandelate_racemase_N_dom"/>
</dbReference>
<dbReference type="PANTHER" id="PTHR13794:SF58">
    <property type="entry name" value="MITOCHONDRIAL ENOLASE SUPERFAMILY MEMBER 1"/>
    <property type="match status" value="1"/>
</dbReference>
<keyword evidence="6" id="KW-1185">Reference proteome</keyword>
<keyword evidence="3" id="KW-0460">Magnesium</keyword>
<evidence type="ECO:0000256" key="3">
    <source>
        <dbReference type="ARBA" id="ARBA00022842"/>
    </source>
</evidence>
<evidence type="ECO:0000256" key="2">
    <source>
        <dbReference type="ARBA" id="ARBA00022723"/>
    </source>
</evidence>
<reference evidence="5 6" key="1">
    <citation type="submission" date="2018-07" db="EMBL/GenBank/DDBJ databases">
        <title>Genomic Encyclopedia of Type Strains, Phase III (KMG-III): the genomes of soil and plant-associated and newly described type strains.</title>
        <authorList>
            <person name="Whitman W."/>
        </authorList>
    </citation>
    <scope>NUCLEOTIDE SEQUENCE [LARGE SCALE GENOMIC DNA]</scope>
    <source>
        <strain evidence="5 6">CECT 8575</strain>
    </source>
</reference>
<dbReference type="InterPro" id="IPR036849">
    <property type="entry name" value="Enolase-like_C_sf"/>
</dbReference>
<dbReference type="InterPro" id="IPR018110">
    <property type="entry name" value="Mandel_Rmase/mucon_lact_enz_CS"/>
</dbReference>
<keyword evidence="2" id="KW-0479">Metal-binding</keyword>
<dbReference type="InterPro" id="IPR029017">
    <property type="entry name" value="Enolase-like_N"/>
</dbReference>
<dbReference type="AlphaFoldDB" id="A0A368VWK4"/>
<dbReference type="PANTHER" id="PTHR13794">
    <property type="entry name" value="ENOLASE SUPERFAMILY, MANDELATE RACEMASE"/>
    <property type="match status" value="1"/>
</dbReference>
<dbReference type="PROSITE" id="PS00909">
    <property type="entry name" value="MR_MLE_2"/>
    <property type="match status" value="1"/>
</dbReference>
<dbReference type="SUPFAM" id="SSF54826">
    <property type="entry name" value="Enolase N-terminal domain-like"/>
    <property type="match status" value="1"/>
</dbReference>
<comment type="caution">
    <text evidence="5">The sequence shown here is derived from an EMBL/GenBank/DDBJ whole genome shotgun (WGS) entry which is preliminary data.</text>
</comment>
<protein>
    <submittedName>
        <fullName evidence="5">L-alanine-DL-glutamate epimerase-like enolase superfamily enzyme</fullName>
    </submittedName>
</protein>
<dbReference type="EMBL" id="QPJC01000002">
    <property type="protein sequence ID" value="RCW46265.1"/>
    <property type="molecule type" value="Genomic_DNA"/>
</dbReference>
<dbReference type="SFLD" id="SFLDS00001">
    <property type="entry name" value="Enolase"/>
    <property type="match status" value="1"/>
</dbReference>
<dbReference type="GO" id="GO:0016052">
    <property type="term" value="P:carbohydrate catabolic process"/>
    <property type="evidence" value="ECO:0007669"/>
    <property type="project" value="TreeGrafter"/>
</dbReference>
<dbReference type="SMART" id="SM00922">
    <property type="entry name" value="MR_MLE"/>
    <property type="match status" value="1"/>
</dbReference>
<dbReference type="Gene3D" id="3.20.20.120">
    <property type="entry name" value="Enolase-like C-terminal domain"/>
    <property type="match status" value="1"/>
</dbReference>
<dbReference type="Proteomes" id="UP000253495">
    <property type="component" value="Unassembled WGS sequence"/>
</dbReference>
<dbReference type="GO" id="GO:0009063">
    <property type="term" value="P:amino acid catabolic process"/>
    <property type="evidence" value="ECO:0007669"/>
    <property type="project" value="InterPro"/>
</dbReference>
<dbReference type="GO" id="GO:0016836">
    <property type="term" value="F:hydro-lyase activity"/>
    <property type="evidence" value="ECO:0007669"/>
    <property type="project" value="TreeGrafter"/>
</dbReference>
<comment type="cofactor">
    <cofactor evidence="1">
        <name>Mg(2+)</name>
        <dbReference type="ChEBI" id="CHEBI:18420"/>
    </cofactor>
</comment>
<dbReference type="Pfam" id="PF02746">
    <property type="entry name" value="MR_MLE_N"/>
    <property type="match status" value="1"/>
</dbReference>
<gene>
    <name evidence="5" type="ORF">DFQ14_102568</name>
</gene>
<organism evidence="5 6">
    <name type="scientific">Halopolyspora algeriensis</name>
    <dbReference type="NCBI Taxonomy" id="1500506"/>
    <lineage>
        <taxon>Bacteria</taxon>
        <taxon>Bacillati</taxon>
        <taxon>Actinomycetota</taxon>
        <taxon>Actinomycetes</taxon>
        <taxon>Actinomycetes incertae sedis</taxon>
        <taxon>Halopolyspora</taxon>
    </lineage>
</organism>
<evidence type="ECO:0000313" key="6">
    <source>
        <dbReference type="Proteomes" id="UP000253495"/>
    </source>
</evidence>
<dbReference type="SFLD" id="SFLDG00179">
    <property type="entry name" value="mandelate_racemase"/>
    <property type="match status" value="1"/>
</dbReference>
<dbReference type="GO" id="GO:0000287">
    <property type="term" value="F:magnesium ion binding"/>
    <property type="evidence" value="ECO:0007669"/>
    <property type="project" value="TreeGrafter"/>
</dbReference>
<sequence>MVVTSRATDAVPIEDLDVAAYEIPTDAPESDGTLTWDSTTLVLVRAHAAGRTGIGYTYAGPSAATVVHGKLAGVVTGRDALTPAESWQAMQHAVRNLGKPGVVAEAISAVDIALWDLQARLLDLPLAIALGALHAATPIYGSGGFTSYDNDTLGRQLGGWVEAGIYRVKMKVGRDPVSDRGRLRAARLAIGEGPQLFVDANGAYTRKDAAKWAEIFAGFGVTWLEEPVSSDDLEGLRLLRDRGPAGMDIAAGEYGYHLPYFHHMLHAGAVDCLQADVTRCLGITGLLRVAALCDARTMDLSLHCAPQVSAQVGTAVWHLRHLEYFHDHVRIERIAFDGTLEPEPGGLLRPDRSRPGLGLEVKHADLEPYRVH</sequence>
<evidence type="ECO:0000313" key="5">
    <source>
        <dbReference type="EMBL" id="RCW46265.1"/>
    </source>
</evidence>